<proteinExistence type="predicted"/>
<protein>
    <submittedName>
        <fullName evidence="1">Uncharacterized protein</fullName>
    </submittedName>
</protein>
<comment type="caution">
    <text evidence="1">The sequence shown here is derived from an EMBL/GenBank/DDBJ whole genome shotgun (WGS) entry which is preliminary data.</text>
</comment>
<sequence length="316" mass="34762">MALAMEIGWRASDMGSAVMTKKRSWGDDQQKLFDLMTGASYSDNTRHTLDLFGSSSTREQSEFVELDPEIPLPSGWEKRLDLKSGAIYFVNWNTGTSTHVDPRKPLQSADPSVSHEFLSSKQSEMLQQKNLVSSLERQEDSQPLEVQHDVVKLRQKTGLEDENLELNLNLSISDQRDSSVCTMEKVQQALARTEMLGALQASTSFVSATAASSERLPWVLPSTASPATSTSSSSSSSALSSKRAKRKAIERKAVKPSEAKNESIDKGSNVILTGCKQCFMYVMLSASDPKCPRCGSTVILDFPLSLTRKSKVELNL</sequence>
<dbReference type="EMBL" id="CM055102">
    <property type="protein sequence ID" value="KAJ7537543.1"/>
    <property type="molecule type" value="Genomic_DNA"/>
</dbReference>
<keyword evidence="2" id="KW-1185">Reference proteome</keyword>
<accession>A0ACC2C690</accession>
<name>A0ACC2C690_DIPCM</name>
<organism evidence="1 2">
    <name type="scientific">Diphasiastrum complanatum</name>
    <name type="common">Issler's clubmoss</name>
    <name type="synonym">Lycopodium complanatum</name>
    <dbReference type="NCBI Taxonomy" id="34168"/>
    <lineage>
        <taxon>Eukaryota</taxon>
        <taxon>Viridiplantae</taxon>
        <taxon>Streptophyta</taxon>
        <taxon>Embryophyta</taxon>
        <taxon>Tracheophyta</taxon>
        <taxon>Lycopodiopsida</taxon>
        <taxon>Lycopodiales</taxon>
        <taxon>Lycopodiaceae</taxon>
        <taxon>Lycopodioideae</taxon>
        <taxon>Diphasiastrum</taxon>
    </lineage>
</organism>
<evidence type="ECO:0000313" key="1">
    <source>
        <dbReference type="EMBL" id="KAJ7537543.1"/>
    </source>
</evidence>
<reference evidence="2" key="1">
    <citation type="journal article" date="2024" name="Proc. Natl. Acad. Sci. U.S.A.">
        <title>Extraordinary preservation of gene collinearity over three hundred million years revealed in homosporous lycophytes.</title>
        <authorList>
            <person name="Li C."/>
            <person name="Wickell D."/>
            <person name="Kuo L.Y."/>
            <person name="Chen X."/>
            <person name="Nie B."/>
            <person name="Liao X."/>
            <person name="Peng D."/>
            <person name="Ji J."/>
            <person name="Jenkins J."/>
            <person name="Williams M."/>
            <person name="Shu S."/>
            <person name="Plott C."/>
            <person name="Barry K."/>
            <person name="Rajasekar S."/>
            <person name="Grimwood J."/>
            <person name="Han X."/>
            <person name="Sun S."/>
            <person name="Hou Z."/>
            <person name="He W."/>
            <person name="Dai G."/>
            <person name="Sun C."/>
            <person name="Schmutz J."/>
            <person name="Leebens-Mack J.H."/>
            <person name="Li F.W."/>
            <person name="Wang L."/>
        </authorList>
    </citation>
    <scope>NUCLEOTIDE SEQUENCE [LARGE SCALE GENOMIC DNA]</scope>
    <source>
        <strain evidence="2">cv. PW_Plant_1</strain>
    </source>
</reference>
<evidence type="ECO:0000313" key="2">
    <source>
        <dbReference type="Proteomes" id="UP001162992"/>
    </source>
</evidence>
<dbReference type="Proteomes" id="UP001162992">
    <property type="component" value="Chromosome 11"/>
</dbReference>
<gene>
    <name evidence="1" type="ORF">O6H91_11G010500</name>
</gene>